<dbReference type="Proteomes" id="UP000186922">
    <property type="component" value="Unassembled WGS sequence"/>
</dbReference>
<gene>
    <name evidence="3" type="primary">RvY_16411</name>
    <name evidence="3" type="synonym">RvY_16411.1</name>
    <name evidence="3" type="ORF">RvY_16411-1</name>
</gene>
<dbReference type="OrthoDB" id="167398at2759"/>
<organism evidence="3 4">
    <name type="scientific">Ramazzottius varieornatus</name>
    <name type="common">Water bear</name>
    <name type="synonym">Tardigrade</name>
    <dbReference type="NCBI Taxonomy" id="947166"/>
    <lineage>
        <taxon>Eukaryota</taxon>
        <taxon>Metazoa</taxon>
        <taxon>Ecdysozoa</taxon>
        <taxon>Tardigrada</taxon>
        <taxon>Eutardigrada</taxon>
        <taxon>Parachela</taxon>
        <taxon>Hypsibioidea</taxon>
        <taxon>Ramazzottiidae</taxon>
        <taxon>Ramazzottius</taxon>
    </lineage>
</organism>
<dbReference type="PANTHER" id="PTHR11972:SF58">
    <property type="entry name" value="NADPH OXIDASE 5"/>
    <property type="match status" value="1"/>
</dbReference>
<dbReference type="GO" id="GO:0042554">
    <property type="term" value="P:superoxide anion generation"/>
    <property type="evidence" value="ECO:0007669"/>
    <property type="project" value="TreeGrafter"/>
</dbReference>
<evidence type="ECO:0000313" key="3">
    <source>
        <dbReference type="EMBL" id="GAV06411.1"/>
    </source>
</evidence>
<dbReference type="PRINTS" id="PR00466">
    <property type="entry name" value="GP91PHOX"/>
</dbReference>
<dbReference type="GO" id="GO:0043020">
    <property type="term" value="C:NADPH oxidase complex"/>
    <property type="evidence" value="ECO:0007669"/>
    <property type="project" value="TreeGrafter"/>
</dbReference>
<dbReference type="Gene3D" id="3.40.50.80">
    <property type="entry name" value="Nucleotide-binding domain of ferredoxin-NADP reductase (FNR) module"/>
    <property type="match status" value="1"/>
</dbReference>
<reference evidence="3 4" key="1">
    <citation type="journal article" date="2016" name="Nat. Commun.">
        <title>Extremotolerant tardigrade genome and improved radiotolerance of human cultured cells by tardigrade-unique protein.</title>
        <authorList>
            <person name="Hashimoto T."/>
            <person name="Horikawa D.D."/>
            <person name="Saito Y."/>
            <person name="Kuwahara H."/>
            <person name="Kozuka-Hata H."/>
            <person name="Shin-I T."/>
            <person name="Minakuchi Y."/>
            <person name="Ohishi K."/>
            <person name="Motoyama A."/>
            <person name="Aizu T."/>
            <person name="Enomoto A."/>
            <person name="Kondo K."/>
            <person name="Tanaka S."/>
            <person name="Hara Y."/>
            <person name="Koshikawa S."/>
            <person name="Sagara H."/>
            <person name="Miura T."/>
            <person name="Yokobori S."/>
            <person name="Miyagawa K."/>
            <person name="Suzuki Y."/>
            <person name="Kubo T."/>
            <person name="Oyama M."/>
            <person name="Kohara Y."/>
            <person name="Fujiyama A."/>
            <person name="Arakawa K."/>
            <person name="Katayama T."/>
            <person name="Toyoda A."/>
            <person name="Kunieda T."/>
        </authorList>
    </citation>
    <scope>NUCLEOTIDE SEQUENCE [LARGE SCALE GENOMIC DNA]</scope>
    <source>
        <strain evidence="3 4">YOKOZUNA-1</strain>
    </source>
</reference>
<dbReference type="STRING" id="947166.A0A1D1VZ81"/>
<dbReference type="GO" id="GO:0006952">
    <property type="term" value="P:defense response"/>
    <property type="evidence" value="ECO:0007669"/>
    <property type="project" value="TreeGrafter"/>
</dbReference>
<protein>
    <recommendedName>
        <fullName evidence="2">Ferric reductase NAD binding domain-containing protein</fullName>
    </recommendedName>
</protein>
<sequence>MAPFHHQQLPGRSRSVVQSFNPIASDAASESTFSFTDRLVLHIRSAGDWTRRLYDLFDERITLSTSLSFSAKQSYKMSTKRAGVMDRRRNLSILSKKRPSMMPRVLRETDVTVCIHGPYGTPTGLVFECEHAVLICAGIGVTPFASILQSIVTRHQSTVETEVSSHEPIQLGRHVLLKKVDFIWVVRDQRSLEWFVELLQQLDAAQHREERFQRFLEIHIYVTSATSMSDLQSFALTSALETFYQTHQRDLITGIAARARHGRPKWQTVFETIKEQSRGKVSVFYCGPHPLSRELRQLSHQHNFRFYKESF</sequence>
<accession>A0A1D1VZ81</accession>
<dbReference type="InterPro" id="IPR050369">
    <property type="entry name" value="RBOH/FRE"/>
</dbReference>
<dbReference type="GO" id="GO:0016175">
    <property type="term" value="F:superoxide-generating NAD(P)H oxidase activity"/>
    <property type="evidence" value="ECO:0007669"/>
    <property type="project" value="TreeGrafter"/>
</dbReference>
<dbReference type="AlphaFoldDB" id="A0A1D1VZ81"/>
<evidence type="ECO:0000259" key="2">
    <source>
        <dbReference type="Pfam" id="PF08030"/>
    </source>
</evidence>
<comment type="caution">
    <text evidence="3">The sequence shown here is derived from an EMBL/GenBank/DDBJ whole genome shotgun (WGS) entry which is preliminary data.</text>
</comment>
<evidence type="ECO:0000313" key="4">
    <source>
        <dbReference type="Proteomes" id="UP000186922"/>
    </source>
</evidence>
<dbReference type="InterPro" id="IPR000778">
    <property type="entry name" value="Cyt_b245_heavy_chain"/>
</dbReference>
<keyword evidence="4" id="KW-1185">Reference proteome</keyword>
<dbReference type="Pfam" id="PF08030">
    <property type="entry name" value="NAD_binding_6"/>
    <property type="match status" value="1"/>
</dbReference>
<proteinExistence type="predicted"/>
<dbReference type="SUPFAM" id="SSF52343">
    <property type="entry name" value="Ferredoxin reductase-like, C-terminal NADP-linked domain"/>
    <property type="match status" value="1"/>
</dbReference>
<dbReference type="EMBL" id="BDGG01000013">
    <property type="protein sequence ID" value="GAV06411.1"/>
    <property type="molecule type" value="Genomic_DNA"/>
</dbReference>
<keyword evidence="1" id="KW-0560">Oxidoreductase</keyword>
<dbReference type="PANTHER" id="PTHR11972">
    <property type="entry name" value="NADPH OXIDASE"/>
    <property type="match status" value="1"/>
</dbReference>
<feature type="domain" description="Ferric reductase NAD binding" evidence="2">
    <location>
        <begin position="130"/>
        <end position="299"/>
    </location>
</feature>
<name>A0A1D1VZ81_RAMVA</name>
<evidence type="ECO:0000256" key="1">
    <source>
        <dbReference type="ARBA" id="ARBA00023002"/>
    </source>
</evidence>
<dbReference type="CDD" id="cd06186">
    <property type="entry name" value="NOX_Duox_like_FAD_NADP"/>
    <property type="match status" value="1"/>
</dbReference>
<dbReference type="InterPro" id="IPR013121">
    <property type="entry name" value="Fe_red_NAD-bd_6"/>
</dbReference>
<dbReference type="InterPro" id="IPR039261">
    <property type="entry name" value="FNR_nucleotide-bd"/>
</dbReference>